<protein>
    <recommendedName>
        <fullName evidence="2">Integrase zinc-binding domain-containing protein</fullName>
    </recommendedName>
</protein>
<dbReference type="PANTHER" id="PTHR48475:SF2">
    <property type="entry name" value="RIBONUCLEASE H"/>
    <property type="match status" value="1"/>
</dbReference>
<dbReference type="EMBL" id="JACGWN010000013">
    <property type="protein sequence ID" value="KAL0411266.1"/>
    <property type="molecule type" value="Genomic_DNA"/>
</dbReference>
<organism evidence="1">
    <name type="scientific">Sesamum latifolium</name>
    <dbReference type="NCBI Taxonomy" id="2727402"/>
    <lineage>
        <taxon>Eukaryota</taxon>
        <taxon>Viridiplantae</taxon>
        <taxon>Streptophyta</taxon>
        <taxon>Embryophyta</taxon>
        <taxon>Tracheophyta</taxon>
        <taxon>Spermatophyta</taxon>
        <taxon>Magnoliopsida</taxon>
        <taxon>eudicotyledons</taxon>
        <taxon>Gunneridae</taxon>
        <taxon>Pentapetalae</taxon>
        <taxon>asterids</taxon>
        <taxon>lamiids</taxon>
        <taxon>Lamiales</taxon>
        <taxon>Pedaliaceae</taxon>
        <taxon>Sesamum</taxon>
    </lineage>
</organism>
<name>A0AAW2U6N1_9LAMI</name>
<reference evidence="1" key="2">
    <citation type="journal article" date="2024" name="Plant">
        <title>Genomic evolution and insights into agronomic trait innovations of Sesamum species.</title>
        <authorList>
            <person name="Miao H."/>
            <person name="Wang L."/>
            <person name="Qu L."/>
            <person name="Liu H."/>
            <person name="Sun Y."/>
            <person name="Le M."/>
            <person name="Wang Q."/>
            <person name="Wei S."/>
            <person name="Zheng Y."/>
            <person name="Lin W."/>
            <person name="Duan Y."/>
            <person name="Cao H."/>
            <person name="Xiong S."/>
            <person name="Wang X."/>
            <person name="Wei L."/>
            <person name="Li C."/>
            <person name="Ma Q."/>
            <person name="Ju M."/>
            <person name="Zhao R."/>
            <person name="Li G."/>
            <person name="Mu C."/>
            <person name="Tian Q."/>
            <person name="Mei H."/>
            <person name="Zhang T."/>
            <person name="Gao T."/>
            <person name="Zhang H."/>
        </authorList>
    </citation>
    <scope>NUCLEOTIDE SEQUENCE</scope>
    <source>
        <strain evidence="1">KEN1</strain>
    </source>
</reference>
<gene>
    <name evidence="1" type="ORF">Slati_3716300</name>
</gene>
<proteinExistence type="predicted"/>
<evidence type="ECO:0008006" key="2">
    <source>
        <dbReference type="Google" id="ProtNLM"/>
    </source>
</evidence>
<dbReference type="AlphaFoldDB" id="A0AAW2U6N1"/>
<dbReference type="PANTHER" id="PTHR48475">
    <property type="entry name" value="RIBONUCLEASE H"/>
    <property type="match status" value="1"/>
</dbReference>
<comment type="caution">
    <text evidence="1">The sequence shown here is derived from an EMBL/GenBank/DDBJ whole genome shotgun (WGS) entry which is preliminary data.</text>
</comment>
<reference evidence="1" key="1">
    <citation type="submission" date="2020-06" db="EMBL/GenBank/DDBJ databases">
        <authorList>
            <person name="Li T."/>
            <person name="Hu X."/>
            <person name="Zhang T."/>
            <person name="Song X."/>
            <person name="Zhang H."/>
            <person name="Dai N."/>
            <person name="Sheng W."/>
            <person name="Hou X."/>
            <person name="Wei L."/>
        </authorList>
    </citation>
    <scope>NUCLEOTIDE SEQUENCE</scope>
    <source>
        <strain evidence="1">KEN1</strain>
        <tissue evidence="1">Leaf</tissue>
    </source>
</reference>
<evidence type="ECO:0000313" key="1">
    <source>
        <dbReference type="EMBL" id="KAL0411266.1"/>
    </source>
</evidence>
<sequence length="107" mass="12275">MTIQGETDWRRPLPDYLETDILPPDEKEASRLKHRVARFAVLNGIYSSHPFLRCLSREEGRDILQEIHESDCGSQLAGWDLANKALRVGFFWPTLKKDPISRAKVLG</sequence>
<accession>A0AAW2U6N1</accession>